<keyword evidence="4" id="KW-0175">Coiled coil</keyword>
<evidence type="ECO:0000256" key="1">
    <source>
        <dbReference type="ARBA" id="ARBA00000085"/>
    </source>
</evidence>
<dbReference type="PROSITE" id="PS50109">
    <property type="entry name" value="HIS_KIN"/>
    <property type="match status" value="1"/>
</dbReference>
<keyword evidence="3" id="KW-0597">Phosphoprotein</keyword>
<dbReference type="SUPFAM" id="SSF47384">
    <property type="entry name" value="Homodimeric domain of signal transducing histidine kinase"/>
    <property type="match status" value="1"/>
</dbReference>
<evidence type="ECO:0000256" key="2">
    <source>
        <dbReference type="ARBA" id="ARBA00012438"/>
    </source>
</evidence>
<dbReference type="InterPro" id="IPR004358">
    <property type="entry name" value="Sig_transdc_His_kin-like_C"/>
</dbReference>
<dbReference type="InterPro" id="IPR003594">
    <property type="entry name" value="HATPase_dom"/>
</dbReference>
<dbReference type="InterPro" id="IPR005467">
    <property type="entry name" value="His_kinase_dom"/>
</dbReference>
<dbReference type="PRINTS" id="PR00344">
    <property type="entry name" value="BCTRLSENSOR"/>
</dbReference>
<evidence type="ECO:0000313" key="8">
    <source>
        <dbReference type="EMBL" id="EJZ40304.1"/>
    </source>
</evidence>
<dbReference type="PROSITE" id="PS50112">
    <property type="entry name" value="PAS"/>
    <property type="match status" value="1"/>
</dbReference>
<dbReference type="CDD" id="cd00082">
    <property type="entry name" value="HisKA"/>
    <property type="match status" value="1"/>
</dbReference>
<comment type="caution">
    <text evidence="8">The sequence shown here is derived from an EMBL/GenBank/DDBJ whole genome shotgun (WGS) entry which is preliminary data.</text>
</comment>
<dbReference type="NCBIfam" id="TIGR00229">
    <property type="entry name" value="sensory_box"/>
    <property type="match status" value="2"/>
</dbReference>
<dbReference type="EMBL" id="AHOM02000010">
    <property type="protein sequence ID" value="EJZ40304.1"/>
    <property type="molecule type" value="Genomic_DNA"/>
</dbReference>
<dbReference type="CDD" id="cd00130">
    <property type="entry name" value="PAS"/>
    <property type="match status" value="2"/>
</dbReference>
<dbReference type="Pfam" id="PF08448">
    <property type="entry name" value="PAS_4"/>
    <property type="match status" value="1"/>
</dbReference>
<dbReference type="InterPro" id="IPR036097">
    <property type="entry name" value="HisK_dim/P_sf"/>
</dbReference>
<dbReference type="Pfam" id="PF13426">
    <property type="entry name" value="PAS_9"/>
    <property type="match status" value="1"/>
</dbReference>
<dbReference type="EC" id="2.7.13.3" evidence="2"/>
<feature type="domain" description="PAS" evidence="6">
    <location>
        <begin position="6"/>
        <end position="50"/>
    </location>
</feature>
<feature type="domain" description="PAC" evidence="7">
    <location>
        <begin position="74"/>
        <end position="126"/>
    </location>
</feature>
<organism evidence="8 9">
    <name type="scientific">Leptospira licerasiae str. MMD4847</name>
    <dbReference type="NCBI Taxonomy" id="1049971"/>
    <lineage>
        <taxon>Bacteria</taxon>
        <taxon>Pseudomonadati</taxon>
        <taxon>Spirochaetota</taxon>
        <taxon>Spirochaetia</taxon>
        <taxon>Leptospirales</taxon>
        <taxon>Leptospiraceae</taxon>
        <taxon>Leptospira</taxon>
    </lineage>
</organism>
<dbReference type="InterPro" id="IPR003661">
    <property type="entry name" value="HisK_dim/P_dom"/>
</dbReference>
<dbReference type="InterPro" id="IPR035965">
    <property type="entry name" value="PAS-like_dom_sf"/>
</dbReference>
<dbReference type="InterPro" id="IPR000014">
    <property type="entry name" value="PAS"/>
</dbReference>
<dbReference type="PROSITE" id="PS50113">
    <property type="entry name" value="PAC"/>
    <property type="match status" value="1"/>
</dbReference>
<dbReference type="Gene3D" id="1.10.287.130">
    <property type="match status" value="1"/>
</dbReference>
<proteinExistence type="predicted"/>
<keyword evidence="9" id="KW-1185">Reference proteome</keyword>
<evidence type="ECO:0000256" key="3">
    <source>
        <dbReference type="ARBA" id="ARBA00022553"/>
    </source>
</evidence>
<protein>
    <recommendedName>
        <fullName evidence="2">histidine kinase</fullName>
        <ecNumber evidence="2">2.7.13.3</ecNumber>
    </recommendedName>
</protein>
<dbReference type="InterPro" id="IPR000700">
    <property type="entry name" value="PAS-assoc_C"/>
</dbReference>
<evidence type="ECO:0000259" key="5">
    <source>
        <dbReference type="PROSITE" id="PS50109"/>
    </source>
</evidence>
<dbReference type="Gene3D" id="3.30.450.20">
    <property type="entry name" value="PAS domain"/>
    <property type="match status" value="2"/>
</dbReference>
<dbReference type="PANTHER" id="PTHR43065:SF48">
    <property type="entry name" value="HISTIDINE KINASE"/>
    <property type="match status" value="1"/>
</dbReference>
<dbReference type="Proteomes" id="UP000018720">
    <property type="component" value="Unassembled WGS sequence"/>
</dbReference>
<dbReference type="Pfam" id="PF02518">
    <property type="entry name" value="HATPase_c"/>
    <property type="match status" value="1"/>
</dbReference>
<dbReference type="InterPro" id="IPR013656">
    <property type="entry name" value="PAS_4"/>
</dbReference>
<dbReference type="SMART" id="SM00091">
    <property type="entry name" value="PAS"/>
    <property type="match status" value="2"/>
</dbReference>
<evidence type="ECO:0000259" key="7">
    <source>
        <dbReference type="PROSITE" id="PS50113"/>
    </source>
</evidence>
<accession>A0ABN0H4L3</accession>
<dbReference type="RefSeq" id="WP_008593799.1">
    <property type="nucleotide sequence ID" value="NZ_AHOM02000010.1"/>
</dbReference>
<dbReference type="SUPFAM" id="SSF55874">
    <property type="entry name" value="ATPase domain of HSP90 chaperone/DNA topoisomerase II/histidine kinase"/>
    <property type="match status" value="1"/>
</dbReference>
<dbReference type="Gene3D" id="3.30.565.10">
    <property type="entry name" value="Histidine kinase-like ATPase, C-terminal domain"/>
    <property type="match status" value="1"/>
</dbReference>
<evidence type="ECO:0000313" key="9">
    <source>
        <dbReference type="Proteomes" id="UP000018720"/>
    </source>
</evidence>
<sequence length="645" mass="73084">MNGPKSENVYRDLFEQSPIGLMIFDRQGKIIEANDSSLRFLRAAREKIIGFSYSDLKDTIVSSLIGKGLKGEASDYEGPYNTTISSLLLQVRIRVNPLFDESGVFGTSLIFEDLTERKKTEERLAVTLSDIRVAQEALEEHEVKFKTLFESAGEAIFLMDDRVFLECNPKTEEMFACKREDIIGASPVDFSPEIQPDGVSSSQKAFQKIQAALSGKPQTFDWLHCRKDRTNFDAEVTLTSVTLNGKALLQAIVRDISERKRAEEEIRKLNEDLEQKVVLRTEELKATNTYLENTNRDLLLTLEELKSTQAQLVQSEKMAVLGQLIAGIAHEVNTPLGAIISSNEGIQSVFRQDWEKLLCEFAELDTHERETWKKIFTKGSIFPDFYDSSEERKNRKIIRETLQNLGFPSSEFLSENLAELGIKVDDIPDLVQNIHKEKFPTLVANAYNLSGILRYSNVVREAASKAARVIRALKTYVYQDHTGISLIDIREQMDLVLTIYYNKVKQGVEIRRNFADNSLVKGQADQLTQVWANLINNAFQAISYQGRLDLESHIKDNYLIVSVTDNGPGVPKEIQDRIFEPFFTTKEKGEGSGLGLDICRKIVERHHGKIDFDSVPGRTTFRVHLPLAEKIPTYADPNPNQSTFH</sequence>
<gene>
    <name evidence="8" type="ORF">LEP1GSC178_1646</name>
</gene>
<dbReference type="PANTHER" id="PTHR43065">
    <property type="entry name" value="SENSOR HISTIDINE KINASE"/>
    <property type="match status" value="1"/>
</dbReference>
<evidence type="ECO:0000259" key="6">
    <source>
        <dbReference type="PROSITE" id="PS50112"/>
    </source>
</evidence>
<feature type="domain" description="Histidine kinase" evidence="5">
    <location>
        <begin position="432"/>
        <end position="629"/>
    </location>
</feature>
<name>A0ABN0H4L3_9LEPT</name>
<dbReference type="InterPro" id="IPR036890">
    <property type="entry name" value="HATPase_C_sf"/>
</dbReference>
<evidence type="ECO:0000256" key="4">
    <source>
        <dbReference type="SAM" id="Coils"/>
    </source>
</evidence>
<dbReference type="SUPFAM" id="SSF55785">
    <property type="entry name" value="PYP-like sensor domain (PAS domain)"/>
    <property type="match status" value="2"/>
</dbReference>
<reference evidence="8 9" key="1">
    <citation type="submission" date="2012-08" db="EMBL/GenBank/DDBJ databases">
        <authorList>
            <person name="Harkins D.M."/>
            <person name="Durkin A.S."/>
            <person name="Selengut J.D."/>
            <person name="Sanka R."/>
            <person name="DePew J."/>
            <person name="Purushe J."/>
            <person name="Matthias M.A."/>
            <person name="Vinetz J.M."/>
            <person name="Sutton G.G."/>
            <person name="Nelson W.C."/>
            <person name="Fouts D.E."/>
        </authorList>
    </citation>
    <scope>NUCLEOTIDE SEQUENCE [LARGE SCALE GENOMIC DNA]</scope>
    <source>
        <strain evidence="8 9">MMD4847</strain>
    </source>
</reference>
<dbReference type="SMART" id="SM00387">
    <property type="entry name" value="HATPase_c"/>
    <property type="match status" value="1"/>
</dbReference>
<comment type="catalytic activity">
    <reaction evidence="1">
        <text>ATP + protein L-histidine = ADP + protein N-phospho-L-histidine.</text>
        <dbReference type="EC" id="2.7.13.3"/>
    </reaction>
</comment>
<feature type="coiled-coil region" evidence="4">
    <location>
        <begin position="252"/>
        <end position="279"/>
    </location>
</feature>